<gene>
    <name evidence="1" type="ORF">ENH_00066070</name>
</gene>
<keyword evidence="2" id="KW-1185">Reference proteome</keyword>
<proteinExistence type="predicted"/>
<accession>U6N1T2</accession>
<dbReference type="EMBL" id="HG725689">
    <property type="protein sequence ID" value="CDJ69263.1"/>
    <property type="molecule type" value="Genomic_DNA"/>
</dbReference>
<protein>
    <submittedName>
        <fullName evidence="1">Uncharacterized protein</fullName>
    </submittedName>
</protein>
<dbReference type="AlphaFoldDB" id="U6N1T2"/>
<name>U6N1T2_9EIME</name>
<dbReference type="GeneID" id="25476742"/>
<organism evidence="1 2">
    <name type="scientific">Eimeria necatrix</name>
    <dbReference type="NCBI Taxonomy" id="51315"/>
    <lineage>
        <taxon>Eukaryota</taxon>
        <taxon>Sar</taxon>
        <taxon>Alveolata</taxon>
        <taxon>Apicomplexa</taxon>
        <taxon>Conoidasida</taxon>
        <taxon>Coccidia</taxon>
        <taxon>Eucoccidiorida</taxon>
        <taxon>Eimeriorina</taxon>
        <taxon>Eimeriidae</taxon>
        <taxon>Eimeria</taxon>
    </lineage>
</organism>
<dbReference type="VEuPathDB" id="ToxoDB:ENH_00066070"/>
<dbReference type="RefSeq" id="XP_013437730.1">
    <property type="nucleotide sequence ID" value="XM_013582276.1"/>
</dbReference>
<evidence type="ECO:0000313" key="2">
    <source>
        <dbReference type="Proteomes" id="UP000030754"/>
    </source>
</evidence>
<evidence type="ECO:0000313" key="1">
    <source>
        <dbReference type="EMBL" id="CDJ69263.1"/>
    </source>
</evidence>
<reference evidence="1" key="1">
    <citation type="submission" date="2013-10" db="EMBL/GenBank/DDBJ databases">
        <title>Genomic analysis of the causative agents of coccidiosis in chickens.</title>
        <authorList>
            <person name="Reid A.J."/>
            <person name="Blake D."/>
            <person name="Billington K."/>
            <person name="Browne H."/>
            <person name="Dunn M."/>
            <person name="Hung S."/>
            <person name="Kawahara F."/>
            <person name="Miranda-Saavedra D."/>
            <person name="Mourier T."/>
            <person name="Nagra H."/>
            <person name="Otto T.D."/>
            <person name="Rawlings N."/>
            <person name="Sanchez A."/>
            <person name="Sanders M."/>
            <person name="Subramaniam C."/>
            <person name="Tay Y."/>
            <person name="Dear P."/>
            <person name="Doerig C."/>
            <person name="Gruber A."/>
            <person name="Parkinson J."/>
            <person name="Shirley M."/>
            <person name="Wan K.L."/>
            <person name="Berriman M."/>
            <person name="Tomley F."/>
            <person name="Pain A."/>
        </authorList>
    </citation>
    <scope>NUCLEOTIDE SEQUENCE [LARGE SCALE GENOMIC DNA]</scope>
    <source>
        <strain evidence="1">Houghton</strain>
    </source>
</reference>
<sequence length="106" mass="12260">MKEYVACRRSFCVYCNGSHMKSEVERRKVRASCAQHVTNVLCDMLRVIIAISRIWGATSIADDFGAISYWSHWHANKAFSAAAELPWKQQQRQHEHLLKNSEQYSS</sequence>
<reference evidence="1" key="2">
    <citation type="submission" date="2013-10" db="EMBL/GenBank/DDBJ databases">
        <authorList>
            <person name="Aslett M."/>
        </authorList>
    </citation>
    <scope>NUCLEOTIDE SEQUENCE [LARGE SCALE GENOMIC DNA]</scope>
    <source>
        <strain evidence="1">Houghton</strain>
    </source>
</reference>
<dbReference type="Proteomes" id="UP000030754">
    <property type="component" value="Unassembled WGS sequence"/>
</dbReference>